<evidence type="ECO:0000256" key="5">
    <source>
        <dbReference type="ARBA" id="ARBA00012142"/>
    </source>
</evidence>
<evidence type="ECO:0000256" key="13">
    <source>
        <dbReference type="ARBA" id="ARBA00022958"/>
    </source>
</evidence>
<dbReference type="Gene3D" id="2.40.33.10">
    <property type="entry name" value="PK beta-barrel domain-like"/>
    <property type="match status" value="1"/>
</dbReference>
<keyword evidence="12 17" id="KW-0460">Magnesium</keyword>
<dbReference type="Proteomes" id="UP000265562">
    <property type="component" value="Chromosome"/>
</dbReference>
<gene>
    <name evidence="18" type="primary">pyk</name>
    <name evidence="18" type="ORF">D4A81_12345</name>
</gene>
<dbReference type="OrthoDB" id="9812123at2"/>
<keyword evidence="14 17" id="KW-0324">Glycolysis</keyword>
<organism evidence="18 19">
    <name type="scientific">Lachnoanaerobaculum umeaense</name>
    <dbReference type="NCBI Taxonomy" id="617123"/>
    <lineage>
        <taxon>Bacteria</taxon>
        <taxon>Bacillati</taxon>
        <taxon>Bacillota</taxon>
        <taxon>Clostridia</taxon>
        <taxon>Lachnospirales</taxon>
        <taxon>Lachnospiraceae</taxon>
        <taxon>Lachnoanaerobaculum</taxon>
    </lineage>
</organism>
<evidence type="ECO:0000256" key="15">
    <source>
        <dbReference type="ARBA" id="ARBA00023317"/>
    </source>
</evidence>
<keyword evidence="11" id="KW-0067">ATP-binding</keyword>
<accession>A0A385Q2P0</accession>
<dbReference type="UniPathway" id="UPA00109">
    <property type="reaction ID" value="UER00188"/>
</dbReference>
<dbReference type="GO" id="GO:0005524">
    <property type="term" value="F:ATP binding"/>
    <property type="evidence" value="ECO:0007669"/>
    <property type="project" value="UniProtKB-KW"/>
</dbReference>
<evidence type="ECO:0000256" key="8">
    <source>
        <dbReference type="ARBA" id="ARBA00022723"/>
    </source>
</evidence>
<dbReference type="InterPro" id="IPR001697">
    <property type="entry name" value="Pyr_Knase"/>
</dbReference>
<evidence type="ECO:0000256" key="4">
    <source>
        <dbReference type="ARBA" id="ARBA00008663"/>
    </source>
</evidence>
<evidence type="ECO:0000256" key="10">
    <source>
        <dbReference type="ARBA" id="ARBA00022777"/>
    </source>
</evidence>
<evidence type="ECO:0000313" key="19">
    <source>
        <dbReference type="Proteomes" id="UP000265562"/>
    </source>
</evidence>
<dbReference type="InterPro" id="IPR015806">
    <property type="entry name" value="Pyrv_Knase_insert_dom_sf"/>
</dbReference>
<dbReference type="GO" id="GO:0030955">
    <property type="term" value="F:potassium ion binding"/>
    <property type="evidence" value="ECO:0007669"/>
    <property type="project" value="UniProtKB-UniRule"/>
</dbReference>
<evidence type="ECO:0000256" key="17">
    <source>
        <dbReference type="RuleBase" id="RU000504"/>
    </source>
</evidence>
<dbReference type="InterPro" id="IPR040442">
    <property type="entry name" value="Pyrv_kinase-like_dom_sf"/>
</dbReference>
<dbReference type="SUPFAM" id="SSF51621">
    <property type="entry name" value="Phosphoenolpyruvate/pyruvate domain"/>
    <property type="match status" value="1"/>
</dbReference>
<evidence type="ECO:0000256" key="2">
    <source>
        <dbReference type="ARBA" id="ARBA00001958"/>
    </source>
</evidence>
<dbReference type="EMBL" id="CP032364">
    <property type="protein sequence ID" value="AYB00649.1"/>
    <property type="molecule type" value="Genomic_DNA"/>
</dbReference>
<comment type="similarity">
    <text evidence="4 17">Belongs to the pyruvate kinase family.</text>
</comment>
<comment type="cofactor">
    <cofactor evidence="1">
        <name>Mg(2+)</name>
        <dbReference type="ChEBI" id="CHEBI:18420"/>
    </cofactor>
</comment>
<comment type="catalytic activity">
    <reaction evidence="17">
        <text>pyruvate + ATP = phosphoenolpyruvate + ADP + H(+)</text>
        <dbReference type="Rhea" id="RHEA:18157"/>
        <dbReference type="ChEBI" id="CHEBI:15361"/>
        <dbReference type="ChEBI" id="CHEBI:15378"/>
        <dbReference type="ChEBI" id="CHEBI:30616"/>
        <dbReference type="ChEBI" id="CHEBI:58702"/>
        <dbReference type="ChEBI" id="CHEBI:456216"/>
        <dbReference type="EC" id="2.7.1.40"/>
    </reaction>
</comment>
<dbReference type="Gene3D" id="3.40.1380.20">
    <property type="entry name" value="Pyruvate kinase, C-terminal domain"/>
    <property type="match status" value="1"/>
</dbReference>
<name>A0A385Q2P0_9FIRM</name>
<dbReference type="PRINTS" id="PR01050">
    <property type="entry name" value="PYRUVTKNASE"/>
</dbReference>
<keyword evidence="19" id="KW-1185">Reference proteome</keyword>
<evidence type="ECO:0000256" key="7">
    <source>
        <dbReference type="ARBA" id="ARBA00022679"/>
    </source>
</evidence>
<dbReference type="SUPFAM" id="SSF50800">
    <property type="entry name" value="PK beta-barrel domain-like"/>
    <property type="match status" value="1"/>
</dbReference>
<keyword evidence="15 18" id="KW-0670">Pyruvate</keyword>
<dbReference type="GO" id="GO:0000287">
    <property type="term" value="F:magnesium ion binding"/>
    <property type="evidence" value="ECO:0007669"/>
    <property type="project" value="UniProtKB-UniRule"/>
</dbReference>
<dbReference type="GO" id="GO:0006950">
    <property type="term" value="P:response to stress"/>
    <property type="evidence" value="ECO:0007669"/>
    <property type="project" value="UniProtKB-ARBA"/>
</dbReference>
<keyword evidence="7 17" id="KW-0808">Transferase</keyword>
<dbReference type="SUPFAM" id="SSF52935">
    <property type="entry name" value="PK C-terminal domain-like"/>
    <property type="match status" value="1"/>
</dbReference>
<dbReference type="NCBIfam" id="TIGR01064">
    <property type="entry name" value="pyruv_kin"/>
    <property type="match status" value="1"/>
</dbReference>
<dbReference type="Gene3D" id="3.20.20.60">
    <property type="entry name" value="Phosphoenolpyruvate-binding domains"/>
    <property type="match status" value="1"/>
</dbReference>
<dbReference type="InterPro" id="IPR015813">
    <property type="entry name" value="Pyrv/PenolPyrv_kinase-like_dom"/>
</dbReference>
<comment type="cofactor">
    <cofactor evidence="2">
        <name>K(+)</name>
        <dbReference type="ChEBI" id="CHEBI:29103"/>
    </cofactor>
</comment>
<dbReference type="InterPro" id="IPR018209">
    <property type="entry name" value="Pyrv_Knase_AS"/>
</dbReference>
<dbReference type="FunFam" id="2.40.33.10:FF:000001">
    <property type="entry name" value="Pyruvate kinase"/>
    <property type="match status" value="1"/>
</dbReference>
<dbReference type="EC" id="2.7.1.40" evidence="5 16"/>
<keyword evidence="9" id="KW-0547">Nucleotide-binding</keyword>
<evidence type="ECO:0000256" key="12">
    <source>
        <dbReference type="ARBA" id="ARBA00022842"/>
    </source>
</evidence>
<evidence type="ECO:0000313" key="18">
    <source>
        <dbReference type="EMBL" id="AYB00649.1"/>
    </source>
</evidence>
<protein>
    <recommendedName>
        <fullName evidence="6 16">Pyruvate kinase</fullName>
        <ecNumber evidence="5 16">2.7.1.40</ecNumber>
    </recommendedName>
</protein>
<dbReference type="FunFam" id="3.20.20.60:FF:000001">
    <property type="entry name" value="Pyruvate kinase"/>
    <property type="match status" value="1"/>
</dbReference>
<dbReference type="InterPro" id="IPR015793">
    <property type="entry name" value="Pyrv_Knase_brl"/>
</dbReference>
<keyword evidence="10 17" id="KW-0418">Kinase</keyword>
<dbReference type="KEGG" id="lua:D4A81_12345"/>
<evidence type="ECO:0000256" key="11">
    <source>
        <dbReference type="ARBA" id="ARBA00022840"/>
    </source>
</evidence>
<evidence type="ECO:0000256" key="6">
    <source>
        <dbReference type="ARBA" id="ARBA00018587"/>
    </source>
</evidence>
<dbReference type="NCBIfam" id="NF004491">
    <property type="entry name" value="PRK05826.1"/>
    <property type="match status" value="1"/>
</dbReference>
<evidence type="ECO:0000256" key="14">
    <source>
        <dbReference type="ARBA" id="ARBA00023152"/>
    </source>
</evidence>
<dbReference type="GO" id="GO:0004743">
    <property type="term" value="F:pyruvate kinase activity"/>
    <property type="evidence" value="ECO:0007669"/>
    <property type="project" value="UniProtKB-UniRule"/>
</dbReference>
<dbReference type="RefSeq" id="WP_111525714.1">
    <property type="nucleotide sequence ID" value="NZ_CP032364.1"/>
</dbReference>
<evidence type="ECO:0000256" key="3">
    <source>
        <dbReference type="ARBA" id="ARBA00004997"/>
    </source>
</evidence>
<dbReference type="NCBIfam" id="NF004978">
    <property type="entry name" value="PRK06354.1"/>
    <property type="match status" value="1"/>
</dbReference>
<evidence type="ECO:0000256" key="9">
    <source>
        <dbReference type="ARBA" id="ARBA00022741"/>
    </source>
</evidence>
<dbReference type="PANTHER" id="PTHR11817">
    <property type="entry name" value="PYRUVATE KINASE"/>
    <property type="match status" value="1"/>
</dbReference>
<evidence type="ECO:0000256" key="1">
    <source>
        <dbReference type="ARBA" id="ARBA00001946"/>
    </source>
</evidence>
<evidence type="ECO:0000256" key="16">
    <source>
        <dbReference type="NCBIfam" id="TIGR01064"/>
    </source>
</evidence>
<dbReference type="AlphaFoldDB" id="A0A385Q2P0"/>
<dbReference type="Pfam" id="PF00224">
    <property type="entry name" value="PK"/>
    <property type="match status" value="1"/>
</dbReference>
<comment type="pathway">
    <text evidence="3 17">Carbohydrate degradation; glycolysis; pyruvate from D-glyceraldehyde 3-phosphate: step 5/5.</text>
</comment>
<reference evidence="18 19" key="1">
    <citation type="submission" date="2018-09" db="EMBL/GenBank/DDBJ databases">
        <title>Genome sequencing of Lachnoanaerobaculum umeaense DSM 23576.</title>
        <authorList>
            <person name="Kook J.-K."/>
            <person name="Park S.-N."/>
            <person name="Lim Y.K."/>
        </authorList>
    </citation>
    <scope>NUCLEOTIDE SEQUENCE [LARGE SCALE GENOMIC DNA]</scope>
    <source>
        <strain evidence="19">DSM 23576 \ CCUG 58757</strain>
    </source>
</reference>
<dbReference type="PROSITE" id="PS00110">
    <property type="entry name" value="PYRUVATE_KINASE"/>
    <property type="match status" value="1"/>
</dbReference>
<sequence>MKKTKIICTMGPNTNDKTLMKNMAIAGMDVARFNFSHGDYEEHLGRLNILREVREETGKQVAALLDTKGPEIRTGLLEGGQKVNLMAGNEYTLTINECVGNDKKGFINYSGLNEDIKVGDKILIDDGLIALEVINVDGVDIHTKILNGGELGEKKGVNVPGVSIKLPALTQKDIEDIKFACDNGFEFIAASFIRNGDAVRQIRSIINEKNANIQIISKIENQEGIDNMDDIIEASDGIMVARGDMGVEIDAARLPFIQKKIIEKCSVAGKPVITATQMLDSMIRNPRPTRAEVSDVANAIYDGTDAIMLSGESAMGKYPLEALQMMVKIAKETEIHLDHALYRGRKVNKMDKKNISNQVGYAAVYTADQLDAKAIIAPSITGFTTRMLSKWRSSIPVYGMSPSITTVRQMQLFYGVVPVWAKRADTTDELISSSVETLKAEKYLKSNDLVVITAGIIPKKDERGPAKYTNTMQVEIVK</sequence>
<proteinExistence type="inferred from homology"/>
<dbReference type="InterPro" id="IPR015795">
    <property type="entry name" value="Pyrv_Knase_C"/>
</dbReference>
<keyword evidence="13" id="KW-0630">Potassium</keyword>
<dbReference type="InterPro" id="IPR011037">
    <property type="entry name" value="Pyrv_Knase-like_insert_dom_sf"/>
</dbReference>
<dbReference type="GO" id="GO:0016301">
    <property type="term" value="F:kinase activity"/>
    <property type="evidence" value="ECO:0007669"/>
    <property type="project" value="UniProtKB-KW"/>
</dbReference>
<dbReference type="InterPro" id="IPR036918">
    <property type="entry name" value="Pyrv_Knase_C_sf"/>
</dbReference>
<dbReference type="Pfam" id="PF02887">
    <property type="entry name" value="PK_C"/>
    <property type="match status" value="1"/>
</dbReference>
<keyword evidence="8" id="KW-0479">Metal-binding</keyword>